<organism evidence="1 2">
    <name type="scientific">Callipepla squamata</name>
    <name type="common">Scaled quail</name>
    <dbReference type="NCBI Taxonomy" id="9009"/>
    <lineage>
        <taxon>Eukaryota</taxon>
        <taxon>Metazoa</taxon>
        <taxon>Chordata</taxon>
        <taxon>Craniata</taxon>
        <taxon>Vertebrata</taxon>
        <taxon>Euteleostomi</taxon>
        <taxon>Archelosauria</taxon>
        <taxon>Archosauria</taxon>
        <taxon>Dinosauria</taxon>
        <taxon>Saurischia</taxon>
        <taxon>Theropoda</taxon>
        <taxon>Coelurosauria</taxon>
        <taxon>Aves</taxon>
        <taxon>Neognathae</taxon>
        <taxon>Galloanserae</taxon>
        <taxon>Galliformes</taxon>
        <taxon>Odontophoridae</taxon>
        <taxon>Callipepla</taxon>
    </lineage>
</organism>
<proteinExistence type="predicted"/>
<dbReference type="STRING" id="9009.A0A226MBS0"/>
<dbReference type="Gene3D" id="1.20.140.30">
    <property type="entry name" value="MOB kinase activator"/>
    <property type="match status" value="1"/>
</dbReference>
<dbReference type="AlphaFoldDB" id="A0A226MBS0"/>
<dbReference type="SUPFAM" id="SSF101152">
    <property type="entry name" value="Mob1/phocein"/>
    <property type="match status" value="1"/>
</dbReference>
<protein>
    <submittedName>
        <fullName evidence="1">Uncharacterized protein</fullName>
    </submittedName>
</protein>
<evidence type="ECO:0000313" key="2">
    <source>
        <dbReference type="Proteomes" id="UP000198323"/>
    </source>
</evidence>
<reference evidence="1 2" key="1">
    <citation type="submission" date="2016-07" db="EMBL/GenBank/DDBJ databases">
        <title>Disparate Historic Effective Population Sizes Predicted by Modern Levels of Genome Diversity for the Scaled Quail (Callipepla squamata) and the Northern Bobwhite (Colinus virginianus): Inferences from First and Second Generation Draft Genome Assemblies for Sympatric New World Quail.</title>
        <authorList>
            <person name="Oldeschulte D.L."/>
            <person name="Halley Y.A."/>
            <person name="Bhattarai E.K."/>
            <person name="Brashear W.A."/>
            <person name="Hill J."/>
            <person name="Metz R.P."/>
            <person name="Johnson C.D."/>
            <person name="Rollins D."/>
            <person name="Peterson M.J."/>
            <person name="Bickhart D.M."/>
            <person name="Decker J.E."/>
            <person name="Seabury C.M."/>
        </authorList>
    </citation>
    <scope>NUCLEOTIDE SEQUENCE [LARGE SCALE GENOMIC DNA]</scope>
    <source>
        <strain evidence="1 2">Texas</strain>
        <tissue evidence="1">Leg muscle</tissue>
    </source>
</reference>
<evidence type="ECO:0000313" key="1">
    <source>
        <dbReference type="EMBL" id="OXB52722.1"/>
    </source>
</evidence>
<sequence length="72" mass="8549">MEFSRGPKVHCRDAVRSLHRQYYWYDERGKKIKCTAPQYVDFVMSSVQKLVTDEDVFPTKYGMLTFGQLRLP</sequence>
<dbReference type="PANTHER" id="PTHR22599">
    <property type="entry name" value="MPS ONE BINDER KINASE ACTIVATOR-LIKE MOB"/>
    <property type="match status" value="1"/>
</dbReference>
<gene>
    <name evidence="1" type="ORF">ASZ78_016570</name>
</gene>
<comment type="caution">
    <text evidence="1">The sequence shown here is derived from an EMBL/GenBank/DDBJ whole genome shotgun (WGS) entry which is preliminary data.</text>
</comment>
<dbReference type="InterPro" id="IPR036703">
    <property type="entry name" value="MOB_kinase_act_sf"/>
</dbReference>
<dbReference type="Pfam" id="PF03637">
    <property type="entry name" value="Mob1_phocein"/>
    <property type="match status" value="1"/>
</dbReference>
<dbReference type="Proteomes" id="UP000198323">
    <property type="component" value="Unassembled WGS sequence"/>
</dbReference>
<accession>A0A226MBS0</accession>
<dbReference type="EMBL" id="MCFN01002167">
    <property type="protein sequence ID" value="OXB52722.1"/>
    <property type="molecule type" value="Genomic_DNA"/>
</dbReference>
<dbReference type="InterPro" id="IPR005301">
    <property type="entry name" value="MOB_kinase_act_fam"/>
</dbReference>
<keyword evidence="2" id="KW-1185">Reference proteome</keyword>
<dbReference type="OrthoDB" id="8170117at2759"/>
<name>A0A226MBS0_CALSU</name>